<dbReference type="Pfam" id="PF01738">
    <property type="entry name" value="DLH"/>
    <property type="match status" value="1"/>
</dbReference>
<reference evidence="2 3" key="1">
    <citation type="submission" date="2018-10" db="EMBL/GenBank/DDBJ databases">
        <authorList>
            <person name="Criscuolo A."/>
        </authorList>
    </citation>
    <scope>NUCLEOTIDE SEQUENCE [LARGE SCALE GENOMIC DNA]</scope>
    <source>
        <strain evidence="2">DnA1</strain>
    </source>
</reference>
<dbReference type="InterPro" id="IPR029058">
    <property type="entry name" value="AB_hydrolase_fold"/>
</dbReference>
<dbReference type="InterPro" id="IPR002925">
    <property type="entry name" value="Dienelactn_hydro"/>
</dbReference>
<evidence type="ECO:0000313" key="2">
    <source>
        <dbReference type="EMBL" id="VCU70212.1"/>
    </source>
</evidence>
<dbReference type="GO" id="GO:0008806">
    <property type="term" value="F:carboxymethylenebutenolidase activity"/>
    <property type="evidence" value="ECO:0007669"/>
    <property type="project" value="UniProtKB-EC"/>
</dbReference>
<accession>A0A3P4B2C8</accession>
<dbReference type="OrthoDB" id="62567at2"/>
<feature type="domain" description="Dienelactone hydrolase" evidence="1">
    <location>
        <begin position="15"/>
        <end position="220"/>
    </location>
</feature>
<name>A0A3P4B2C8_9BURK</name>
<evidence type="ECO:0000259" key="1">
    <source>
        <dbReference type="Pfam" id="PF01738"/>
    </source>
</evidence>
<dbReference type="Gene3D" id="3.40.50.1820">
    <property type="entry name" value="alpha/beta hydrolase"/>
    <property type="match status" value="1"/>
</dbReference>
<protein>
    <submittedName>
        <fullName evidence="2">Carboxymethylenebutenolidase</fullName>
        <ecNumber evidence="2">3.1.1.45</ecNumber>
    </submittedName>
</protein>
<dbReference type="PANTHER" id="PTHR46623:SF6">
    <property type="entry name" value="ALPHA_BETA-HYDROLASES SUPERFAMILY PROTEIN"/>
    <property type="match status" value="1"/>
</dbReference>
<dbReference type="EC" id="3.1.1.45" evidence="2"/>
<dbReference type="EMBL" id="UWPJ01000017">
    <property type="protein sequence ID" value="VCU70212.1"/>
    <property type="molecule type" value="Genomic_DNA"/>
</dbReference>
<dbReference type="RefSeq" id="WP_124079713.1">
    <property type="nucleotide sequence ID" value="NZ_UWPJ01000017.1"/>
</dbReference>
<organism evidence="2 3">
    <name type="scientific">Pigmentiphaga humi</name>
    <dbReference type="NCBI Taxonomy" id="2478468"/>
    <lineage>
        <taxon>Bacteria</taxon>
        <taxon>Pseudomonadati</taxon>
        <taxon>Pseudomonadota</taxon>
        <taxon>Betaproteobacteria</taxon>
        <taxon>Burkholderiales</taxon>
        <taxon>Alcaligenaceae</taxon>
        <taxon>Pigmentiphaga</taxon>
    </lineage>
</organism>
<dbReference type="PANTHER" id="PTHR46623">
    <property type="entry name" value="CARBOXYMETHYLENEBUTENOLIDASE-RELATED"/>
    <property type="match status" value="1"/>
</dbReference>
<keyword evidence="3" id="KW-1185">Reference proteome</keyword>
<proteinExistence type="predicted"/>
<gene>
    <name evidence="2" type="primary">clcD_4</name>
    <name evidence="2" type="ORF">PIGHUM_02279</name>
</gene>
<keyword evidence="2" id="KW-0378">Hydrolase</keyword>
<dbReference type="AlphaFoldDB" id="A0A3P4B2C8"/>
<dbReference type="InterPro" id="IPR051049">
    <property type="entry name" value="Dienelactone_hydrolase-like"/>
</dbReference>
<evidence type="ECO:0000313" key="3">
    <source>
        <dbReference type="Proteomes" id="UP000277294"/>
    </source>
</evidence>
<sequence>MGTQIELTAADGATISAYRADPAGKPRGGIIVCQEIFGVNSHIRSVCDRYAQEGYLAIAPAFFDRVQPDVQLGYTPDDVAKGKEVMQKVTIDDALKDVAAAAAVASEAGKVGIVGYCWGGTVAWAAASRLDGLSASVPYYGGGIAAIADQTPRIPTIAHFGEHDHSIPMSDVEKVRAAQPGVTIYTYPVGHGFNCEQRGSFDQAAADLALSRTLELLHKHVG</sequence>
<dbReference type="SUPFAM" id="SSF53474">
    <property type="entry name" value="alpha/beta-Hydrolases"/>
    <property type="match status" value="1"/>
</dbReference>
<dbReference type="Proteomes" id="UP000277294">
    <property type="component" value="Unassembled WGS sequence"/>
</dbReference>